<reference evidence="8 9" key="1">
    <citation type="journal article" date="2013" name="Genome Announc.">
        <title>Draft genome sequence of MKD8, a conjugal recipient Mycobacterium smegmatis strain.</title>
        <authorList>
            <person name="Gray T.A."/>
            <person name="Palumbo M.J."/>
            <person name="Derbyshire K.M."/>
        </authorList>
    </citation>
    <scope>NUCLEOTIDE SEQUENCE [LARGE SCALE GENOMIC DNA]</scope>
    <source>
        <strain evidence="8 9">MKD8</strain>
    </source>
</reference>
<dbReference type="InterPro" id="IPR002701">
    <property type="entry name" value="CM_II_prokaryot"/>
</dbReference>
<dbReference type="EMBL" id="CP027541">
    <property type="protein sequence ID" value="AWT53075.1"/>
    <property type="molecule type" value="Genomic_DNA"/>
</dbReference>
<dbReference type="GO" id="GO:0046417">
    <property type="term" value="P:chorismate metabolic process"/>
    <property type="evidence" value="ECO:0007669"/>
    <property type="project" value="InterPro"/>
</dbReference>
<dbReference type="Pfam" id="PF01817">
    <property type="entry name" value="CM_2"/>
    <property type="match status" value="1"/>
</dbReference>
<dbReference type="PANTHER" id="PTHR38041">
    <property type="entry name" value="CHORISMATE MUTASE"/>
    <property type="match status" value="1"/>
</dbReference>
<comment type="catalytic activity">
    <reaction evidence="5">
        <text>chorismate = prephenate</text>
        <dbReference type="Rhea" id="RHEA:13897"/>
        <dbReference type="ChEBI" id="CHEBI:29748"/>
        <dbReference type="ChEBI" id="CHEBI:29934"/>
        <dbReference type="EC" id="5.4.99.5"/>
    </reaction>
</comment>
<evidence type="ECO:0000259" key="7">
    <source>
        <dbReference type="PROSITE" id="PS51168"/>
    </source>
</evidence>
<keyword evidence="3 6" id="KW-0732">Signal</keyword>
<evidence type="ECO:0000256" key="2">
    <source>
        <dbReference type="ARBA" id="ARBA00012404"/>
    </source>
</evidence>
<dbReference type="InterPro" id="IPR036979">
    <property type="entry name" value="CM_dom_sf"/>
</dbReference>
<evidence type="ECO:0000313" key="8">
    <source>
        <dbReference type="EMBL" id="AWT53075.1"/>
    </source>
</evidence>
<protein>
    <recommendedName>
        <fullName evidence="2 5">Chorismate mutase</fullName>
        <ecNumber evidence="2 5">5.4.99.5</ecNumber>
    </recommendedName>
</protein>
<comment type="function">
    <text evidence="5">Catalyzes the Claisen rearrangement of chorismate to prephenate.</text>
</comment>
<gene>
    <name evidence="8" type="ORF">D806_020930</name>
</gene>
<dbReference type="SUPFAM" id="SSF48600">
    <property type="entry name" value="Chorismate mutase II"/>
    <property type="match status" value="1"/>
</dbReference>
<evidence type="ECO:0000256" key="6">
    <source>
        <dbReference type="SAM" id="SignalP"/>
    </source>
</evidence>
<dbReference type="PANTHER" id="PTHR38041:SF2">
    <property type="entry name" value="SECRETED CHORISMATE MUTASE"/>
    <property type="match status" value="1"/>
</dbReference>
<dbReference type="InterPro" id="IPR036263">
    <property type="entry name" value="Chorismate_II_sf"/>
</dbReference>
<feature type="chain" id="PRO_5016166874" description="Chorismate mutase" evidence="6">
    <location>
        <begin position="21"/>
        <end position="181"/>
    </location>
</feature>
<evidence type="ECO:0000256" key="5">
    <source>
        <dbReference type="PIRNR" id="PIRNR026640"/>
    </source>
</evidence>
<dbReference type="InterPro" id="IPR008240">
    <property type="entry name" value="Chorismate_mutase_periplasmic"/>
</dbReference>
<evidence type="ECO:0000256" key="1">
    <source>
        <dbReference type="ARBA" id="ARBA00004817"/>
    </source>
</evidence>
<dbReference type="NCBIfam" id="TIGR01806">
    <property type="entry name" value="CM_mono2"/>
    <property type="match status" value="1"/>
</dbReference>
<dbReference type="SMART" id="SM00830">
    <property type="entry name" value="CM_2"/>
    <property type="match status" value="1"/>
</dbReference>
<dbReference type="EC" id="5.4.99.5" evidence="2 5"/>
<dbReference type="Proteomes" id="UP000011200">
    <property type="component" value="Chromosome"/>
</dbReference>
<reference evidence="9" key="2">
    <citation type="submission" date="2018-03" db="EMBL/GenBank/DDBJ databases">
        <authorList>
            <person name="Derbyshire K."/>
            <person name="Gray T.A."/>
            <person name="Champion M."/>
        </authorList>
    </citation>
    <scope>NUCLEOTIDE SEQUENCE [LARGE SCALE GENOMIC DNA]</scope>
    <source>
        <strain evidence="9">MKD8</strain>
    </source>
</reference>
<dbReference type="Gene3D" id="1.20.59.10">
    <property type="entry name" value="Chorismate mutase"/>
    <property type="match status" value="1"/>
</dbReference>
<comment type="pathway">
    <text evidence="1 5">Metabolic intermediate biosynthesis; prephenate biosynthesis; prephenate from chorismate: step 1/1.</text>
</comment>
<dbReference type="GO" id="GO:0004106">
    <property type="term" value="F:chorismate mutase activity"/>
    <property type="evidence" value="ECO:0007669"/>
    <property type="project" value="UniProtKB-EC"/>
</dbReference>
<evidence type="ECO:0000313" key="9">
    <source>
        <dbReference type="Proteomes" id="UP000011200"/>
    </source>
</evidence>
<evidence type="ECO:0000256" key="3">
    <source>
        <dbReference type="ARBA" id="ARBA00022729"/>
    </source>
</evidence>
<dbReference type="AlphaFoldDB" id="A0A2U9PN63"/>
<keyword evidence="4 5" id="KW-0413">Isomerase</keyword>
<sequence length="181" mass="19449">MLASVALAALAGVGTPHATADDASPLVPLVDAAAQRLQTADPVAASKFRSGGAIDDPDREQQVIAAVTGDATRHNIDPGYVHDVFRNQIDATSSVEHTRFAQWKLDPAAAPSSAPDLSESRQKIDTLNRTMVDEIARQWPVLHSPACRPDLDRAVDAVATARGFDPVYRHALEYATHSYCR</sequence>
<dbReference type="RefSeq" id="WP_003893485.1">
    <property type="nucleotide sequence ID" value="NZ_CP027541.1"/>
</dbReference>
<dbReference type="PIRSF" id="PIRSF026640">
    <property type="entry name" value="Peripl_chor_mut"/>
    <property type="match status" value="1"/>
</dbReference>
<accession>A0A2U9PN63</accession>
<dbReference type="GO" id="GO:0009697">
    <property type="term" value="P:salicylic acid biosynthetic process"/>
    <property type="evidence" value="ECO:0007669"/>
    <property type="project" value="TreeGrafter"/>
</dbReference>
<organism evidence="8 9">
    <name type="scientific">Mycolicibacterium smegmatis (strain MKD8)</name>
    <name type="common">Mycobacterium smegmatis</name>
    <dbReference type="NCBI Taxonomy" id="1214915"/>
    <lineage>
        <taxon>Bacteria</taxon>
        <taxon>Bacillati</taxon>
        <taxon>Actinomycetota</taxon>
        <taxon>Actinomycetes</taxon>
        <taxon>Mycobacteriales</taxon>
        <taxon>Mycobacteriaceae</taxon>
        <taxon>Mycolicibacterium</taxon>
    </lineage>
</organism>
<dbReference type="InterPro" id="IPR051331">
    <property type="entry name" value="Chorismate_mutase-related"/>
</dbReference>
<dbReference type="NCBIfam" id="NF006741">
    <property type="entry name" value="PRK09269.1"/>
    <property type="match status" value="1"/>
</dbReference>
<name>A0A2U9PN63_MYCSE</name>
<feature type="domain" description="Chorismate mutase" evidence="7">
    <location>
        <begin position="4"/>
        <end position="100"/>
    </location>
</feature>
<feature type="signal peptide" evidence="6">
    <location>
        <begin position="1"/>
        <end position="20"/>
    </location>
</feature>
<proteinExistence type="predicted"/>
<dbReference type="PROSITE" id="PS51168">
    <property type="entry name" value="CHORISMATE_MUT_2"/>
    <property type="match status" value="1"/>
</dbReference>
<dbReference type="UniPathway" id="UPA00120">
    <property type="reaction ID" value="UER00203"/>
</dbReference>
<evidence type="ECO:0000256" key="4">
    <source>
        <dbReference type="ARBA" id="ARBA00023235"/>
    </source>
</evidence>